<dbReference type="GO" id="GO:0030170">
    <property type="term" value="F:pyridoxal phosphate binding"/>
    <property type="evidence" value="ECO:0007669"/>
    <property type="project" value="InterPro"/>
</dbReference>
<sequence length="404" mass="44445">MARKSLLLPAGENLFQRVKKQSLAAQQAGIELIKLSIGQPSGPAIEEACSATAIAVMSREENMHEYQDNDCPGVPNFAKRFVQAHVKTDLKLLDGTVEYLPIPGIKPMLHVLVEALGTWESGRTARVFTMTKPGYPTPADACKPIKGIKQVHLPMDPACGFLFNIHDAEIQALGELAEGDMIMLNFPHNPTGIVATDLFLPYLCAYCAKKGVRIFNDAAYSILSHTHNAATLTDVASRFPCLNWIEAFSASKAGNFTGWRVGAMVGSPEFIGDIKRIKGNTDSGFTAFSAAGILHLFENHRDKIEAVRELYDSRIKLVIRNLIDCGMRLAVEPEAGFFLLFNCPKKAFGQEINDAEQFNALMIQNTGIVGVPFGKWIRYAICAADVHALRDEIRRAFEKAEVSY</sequence>
<dbReference type="EMBL" id="MHRT01000005">
    <property type="protein sequence ID" value="OHA29104.1"/>
    <property type="molecule type" value="Genomic_DNA"/>
</dbReference>
<evidence type="ECO:0000256" key="6">
    <source>
        <dbReference type="RuleBase" id="RU000481"/>
    </source>
</evidence>
<evidence type="ECO:0000256" key="5">
    <source>
        <dbReference type="ARBA" id="ARBA00022898"/>
    </source>
</evidence>
<name>A0A1G2MZ42_9BACT</name>
<comment type="similarity">
    <text evidence="2 6">Belongs to the class-I pyridoxal-phosphate-dependent aminotransferase family.</text>
</comment>
<evidence type="ECO:0000256" key="4">
    <source>
        <dbReference type="ARBA" id="ARBA00022679"/>
    </source>
</evidence>
<protein>
    <recommendedName>
        <fullName evidence="6">Aminotransferase</fullName>
        <ecNumber evidence="6">2.6.1.-</ecNumber>
    </recommendedName>
</protein>
<dbReference type="InterPro" id="IPR015421">
    <property type="entry name" value="PyrdxlP-dep_Trfase_major"/>
</dbReference>
<evidence type="ECO:0000313" key="9">
    <source>
        <dbReference type="Proteomes" id="UP000178089"/>
    </source>
</evidence>
<organism evidence="8 9">
    <name type="scientific">Candidatus Taylorbacteria bacterium RIFCSPHIGHO2_12_FULL_45_16</name>
    <dbReference type="NCBI Taxonomy" id="1802315"/>
    <lineage>
        <taxon>Bacteria</taxon>
        <taxon>Candidatus Tayloriibacteriota</taxon>
    </lineage>
</organism>
<dbReference type="InterPro" id="IPR015424">
    <property type="entry name" value="PyrdxlP-dep_Trfase"/>
</dbReference>
<dbReference type="InterPro" id="IPR050596">
    <property type="entry name" value="AspAT/PAT-like"/>
</dbReference>
<dbReference type="Pfam" id="PF00155">
    <property type="entry name" value="Aminotran_1_2"/>
    <property type="match status" value="1"/>
</dbReference>
<reference evidence="8 9" key="1">
    <citation type="journal article" date="2016" name="Nat. Commun.">
        <title>Thousands of microbial genomes shed light on interconnected biogeochemical processes in an aquifer system.</title>
        <authorList>
            <person name="Anantharaman K."/>
            <person name="Brown C.T."/>
            <person name="Hug L.A."/>
            <person name="Sharon I."/>
            <person name="Castelle C.J."/>
            <person name="Probst A.J."/>
            <person name="Thomas B.C."/>
            <person name="Singh A."/>
            <person name="Wilkins M.J."/>
            <person name="Karaoz U."/>
            <person name="Brodie E.L."/>
            <person name="Williams K.H."/>
            <person name="Hubbard S.S."/>
            <person name="Banfield J.F."/>
        </authorList>
    </citation>
    <scope>NUCLEOTIDE SEQUENCE [LARGE SCALE GENOMIC DNA]</scope>
</reference>
<keyword evidence="5" id="KW-0663">Pyridoxal phosphate</keyword>
<dbReference type="PROSITE" id="PS00105">
    <property type="entry name" value="AA_TRANSFER_CLASS_1"/>
    <property type="match status" value="1"/>
</dbReference>
<dbReference type="PANTHER" id="PTHR46383:SF1">
    <property type="entry name" value="ASPARTATE AMINOTRANSFERASE"/>
    <property type="match status" value="1"/>
</dbReference>
<gene>
    <name evidence="8" type="ORF">A3F51_00580</name>
</gene>
<dbReference type="STRING" id="1802315.A3F51_00580"/>
<accession>A0A1G2MZ42</accession>
<dbReference type="InterPro" id="IPR004839">
    <property type="entry name" value="Aminotransferase_I/II_large"/>
</dbReference>
<evidence type="ECO:0000259" key="7">
    <source>
        <dbReference type="Pfam" id="PF00155"/>
    </source>
</evidence>
<evidence type="ECO:0000256" key="2">
    <source>
        <dbReference type="ARBA" id="ARBA00007441"/>
    </source>
</evidence>
<dbReference type="Gene3D" id="3.40.640.10">
    <property type="entry name" value="Type I PLP-dependent aspartate aminotransferase-like (Major domain)"/>
    <property type="match status" value="1"/>
</dbReference>
<comment type="caution">
    <text evidence="8">The sequence shown here is derived from an EMBL/GenBank/DDBJ whole genome shotgun (WGS) entry which is preliminary data.</text>
</comment>
<dbReference type="SUPFAM" id="SSF53383">
    <property type="entry name" value="PLP-dependent transferases"/>
    <property type="match status" value="1"/>
</dbReference>
<dbReference type="GO" id="GO:0008483">
    <property type="term" value="F:transaminase activity"/>
    <property type="evidence" value="ECO:0007669"/>
    <property type="project" value="UniProtKB-KW"/>
</dbReference>
<dbReference type="Proteomes" id="UP000178089">
    <property type="component" value="Unassembled WGS sequence"/>
</dbReference>
<evidence type="ECO:0000256" key="3">
    <source>
        <dbReference type="ARBA" id="ARBA00022576"/>
    </source>
</evidence>
<evidence type="ECO:0000256" key="1">
    <source>
        <dbReference type="ARBA" id="ARBA00001933"/>
    </source>
</evidence>
<dbReference type="PANTHER" id="PTHR46383">
    <property type="entry name" value="ASPARTATE AMINOTRANSFERASE"/>
    <property type="match status" value="1"/>
</dbReference>
<dbReference type="CDD" id="cd00609">
    <property type="entry name" value="AAT_like"/>
    <property type="match status" value="1"/>
</dbReference>
<proteinExistence type="inferred from homology"/>
<dbReference type="InterPro" id="IPR004838">
    <property type="entry name" value="NHTrfase_class1_PyrdxlP-BS"/>
</dbReference>
<dbReference type="GO" id="GO:0006520">
    <property type="term" value="P:amino acid metabolic process"/>
    <property type="evidence" value="ECO:0007669"/>
    <property type="project" value="InterPro"/>
</dbReference>
<dbReference type="EC" id="2.6.1.-" evidence="6"/>
<comment type="cofactor">
    <cofactor evidence="1 6">
        <name>pyridoxal 5'-phosphate</name>
        <dbReference type="ChEBI" id="CHEBI:597326"/>
    </cofactor>
</comment>
<keyword evidence="4 6" id="KW-0808">Transferase</keyword>
<evidence type="ECO:0000313" key="8">
    <source>
        <dbReference type="EMBL" id="OHA29104.1"/>
    </source>
</evidence>
<keyword evidence="3 6" id="KW-0032">Aminotransferase</keyword>
<feature type="domain" description="Aminotransferase class I/classII large" evidence="7">
    <location>
        <begin position="31"/>
        <end position="381"/>
    </location>
</feature>
<dbReference type="AlphaFoldDB" id="A0A1G2MZ42"/>